<name>A0A1H6JU34_RUMFL</name>
<organism evidence="5 6">
    <name type="scientific">Ruminococcus flavefaciens</name>
    <dbReference type="NCBI Taxonomy" id="1265"/>
    <lineage>
        <taxon>Bacteria</taxon>
        <taxon>Bacillati</taxon>
        <taxon>Bacillota</taxon>
        <taxon>Clostridia</taxon>
        <taxon>Eubacteriales</taxon>
        <taxon>Oscillospiraceae</taxon>
        <taxon>Ruminococcus</taxon>
    </lineage>
</organism>
<dbReference type="PANTHER" id="PTHR43280:SF2">
    <property type="entry name" value="HTH-TYPE TRANSCRIPTIONAL REGULATOR EXSA"/>
    <property type="match status" value="1"/>
</dbReference>
<dbReference type="Pfam" id="PF12833">
    <property type="entry name" value="HTH_18"/>
    <property type="match status" value="1"/>
</dbReference>
<evidence type="ECO:0000256" key="3">
    <source>
        <dbReference type="ARBA" id="ARBA00023163"/>
    </source>
</evidence>
<accession>A0A1H6JU34</accession>
<evidence type="ECO:0000313" key="6">
    <source>
        <dbReference type="Proteomes" id="UP000183190"/>
    </source>
</evidence>
<evidence type="ECO:0000313" key="5">
    <source>
        <dbReference type="EMBL" id="SEH65828.1"/>
    </source>
</evidence>
<dbReference type="GO" id="GO:0003700">
    <property type="term" value="F:DNA-binding transcription factor activity"/>
    <property type="evidence" value="ECO:0007669"/>
    <property type="project" value="InterPro"/>
</dbReference>
<sequence length="263" mass="30521">MIINNVGFDHCHDADFFIDRPDGSGDYLLLLVRTPAVFEIDGKEITTPAGSVFIYPKGRPQRYRCVPLNVFENDWVHFDFDDAGEEEEFLKMGIPLETPVTMPLEFLSYCVKSIAYEKYSDNYCKIESAELFMRLMFIKIREKTLNSTSGRRSSQFELISTVRNKIYSRPYEQRSVDSTAHEVRMSRSAFQHAYKKHFGMTFIEDLVKSRVSYAKMLLSTTNMNITDISTSSGYHSYVHFARQFKEQTGFTPSEYRKKAQNVT</sequence>
<evidence type="ECO:0000259" key="4">
    <source>
        <dbReference type="PROSITE" id="PS01124"/>
    </source>
</evidence>
<dbReference type="PROSITE" id="PS00041">
    <property type="entry name" value="HTH_ARAC_FAMILY_1"/>
    <property type="match status" value="1"/>
</dbReference>
<evidence type="ECO:0000256" key="1">
    <source>
        <dbReference type="ARBA" id="ARBA00023015"/>
    </source>
</evidence>
<keyword evidence="3" id="KW-0804">Transcription</keyword>
<evidence type="ECO:0000256" key="2">
    <source>
        <dbReference type="ARBA" id="ARBA00023125"/>
    </source>
</evidence>
<feature type="domain" description="HTH araC/xylS-type" evidence="4">
    <location>
        <begin position="160"/>
        <end position="258"/>
    </location>
</feature>
<keyword evidence="2 5" id="KW-0238">DNA-binding</keyword>
<keyword evidence="1" id="KW-0805">Transcription regulation</keyword>
<dbReference type="InterPro" id="IPR009057">
    <property type="entry name" value="Homeodomain-like_sf"/>
</dbReference>
<dbReference type="Gene3D" id="2.60.120.280">
    <property type="entry name" value="Regulatory protein AraC"/>
    <property type="match status" value="1"/>
</dbReference>
<dbReference type="SUPFAM" id="SSF51215">
    <property type="entry name" value="Regulatory protein AraC"/>
    <property type="match status" value="1"/>
</dbReference>
<dbReference type="Proteomes" id="UP000183190">
    <property type="component" value="Unassembled WGS sequence"/>
</dbReference>
<dbReference type="OrthoDB" id="2055228at2"/>
<reference evidence="5 6" key="1">
    <citation type="submission" date="2016-10" db="EMBL/GenBank/DDBJ databases">
        <authorList>
            <person name="de Groot N.N."/>
        </authorList>
    </citation>
    <scope>NUCLEOTIDE SEQUENCE [LARGE SCALE GENOMIC DNA]</scope>
    <source>
        <strain evidence="5 6">YAD2003</strain>
    </source>
</reference>
<gene>
    <name evidence="5" type="ORF">SAMN02910265_01991</name>
</gene>
<dbReference type="InterPro" id="IPR018062">
    <property type="entry name" value="HTH_AraC-typ_CS"/>
</dbReference>
<dbReference type="InterPro" id="IPR018060">
    <property type="entry name" value="HTH_AraC"/>
</dbReference>
<dbReference type="Gene3D" id="1.10.10.60">
    <property type="entry name" value="Homeodomain-like"/>
    <property type="match status" value="2"/>
</dbReference>
<dbReference type="InterPro" id="IPR037923">
    <property type="entry name" value="HTH-like"/>
</dbReference>
<dbReference type="SUPFAM" id="SSF46689">
    <property type="entry name" value="Homeodomain-like"/>
    <property type="match status" value="2"/>
</dbReference>
<dbReference type="PRINTS" id="PR00032">
    <property type="entry name" value="HTHARAC"/>
</dbReference>
<dbReference type="AlphaFoldDB" id="A0A1H6JU34"/>
<proteinExistence type="predicted"/>
<dbReference type="PANTHER" id="PTHR43280">
    <property type="entry name" value="ARAC-FAMILY TRANSCRIPTIONAL REGULATOR"/>
    <property type="match status" value="1"/>
</dbReference>
<dbReference type="SMART" id="SM00342">
    <property type="entry name" value="HTH_ARAC"/>
    <property type="match status" value="1"/>
</dbReference>
<dbReference type="RefSeq" id="WP_074716932.1">
    <property type="nucleotide sequence ID" value="NZ_FNWV01000006.1"/>
</dbReference>
<dbReference type="GO" id="GO:0043565">
    <property type="term" value="F:sequence-specific DNA binding"/>
    <property type="evidence" value="ECO:0007669"/>
    <property type="project" value="InterPro"/>
</dbReference>
<dbReference type="PROSITE" id="PS01124">
    <property type="entry name" value="HTH_ARAC_FAMILY_2"/>
    <property type="match status" value="1"/>
</dbReference>
<protein>
    <submittedName>
        <fullName evidence="5">AraC-type DNA-binding protein</fullName>
    </submittedName>
</protein>
<dbReference type="InterPro" id="IPR020449">
    <property type="entry name" value="Tscrpt_reg_AraC-type_HTH"/>
</dbReference>
<dbReference type="EMBL" id="FNWV01000006">
    <property type="protein sequence ID" value="SEH65828.1"/>
    <property type="molecule type" value="Genomic_DNA"/>
</dbReference>